<dbReference type="NCBIfam" id="TIGR01451">
    <property type="entry name" value="B_ant_repeat"/>
    <property type="match status" value="6"/>
</dbReference>
<evidence type="ECO:0000256" key="2">
    <source>
        <dbReference type="ARBA" id="ARBA00023136"/>
    </source>
</evidence>
<evidence type="ECO:0000259" key="5">
    <source>
        <dbReference type="PROSITE" id="PS51123"/>
    </source>
</evidence>
<feature type="compositionally biased region" description="Low complexity" evidence="4">
    <location>
        <begin position="764"/>
        <end position="782"/>
    </location>
</feature>
<keyword evidence="2 3" id="KW-0472">Membrane</keyword>
<dbReference type="InterPro" id="IPR006664">
    <property type="entry name" value="OMP_bac"/>
</dbReference>
<reference evidence="6 7" key="1">
    <citation type="submission" date="2023-12" db="EMBL/GenBank/DDBJ databases">
        <title>Stenotrophomonas guangdongensis sp. nov., isolated from wilted pepper plants (Capsicum annuum).</title>
        <authorList>
            <person name="Qiu M."/>
            <person name="Li Y."/>
            <person name="Liu Q."/>
            <person name="Zhang X."/>
            <person name="Huang Y."/>
            <person name="Guo R."/>
            <person name="Hu M."/>
            <person name="Zhou J."/>
            <person name="Zhou X."/>
        </authorList>
    </citation>
    <scope>NUCLEOTIDE SEQUENCE [LARGE SCALE GENOMIC DNA]</scope>
    <source>
        <strain evidence="6 7">MH1</strain>
    </source>
</reference>
<keyword evidence="7" id="KW-1185">Reference proteome</keyword>
<dbReference type="CDD" id="cd07185">
    <property type="entry name" value="OmpA_C-like"/>
    <property type="match status" value="1"/>
</dbReference>
<dbReference type="InterPro" id="IPR047589">
    <property type="entry name" value="DUF11_rpt"/>
</dbReference>
<dbReference type="InterPro" id="IPR055354">
    <property type="entry name" value="DUF7507"/>
</dbReference>
<evidence type="ECO:0000313" key="6">
    <source>
        <dbReference type="EMBL" id="MEA5669518.1"/>
    </source>
</evidence>
<evidence type="ECO:0000256" key="3">
    <source>
        <dbReference type="PROSITE-ProRule" id="PRU00473"/>
    </source>
</evidence>
<dbReference type="PANTHER" id="PTHR34819">
    <property type="entry name" value="LARGE CYSTEINE-RICH PERIPLASMIC PROTEIN OMCB"/>
    <property type="match status" value="1"/>
</dbReference>
<gene>
    <name evidence="6" type="ORF">VA603_18465</name>
</gene>
<dbReference type="Pfam" id="PF17963">
    <property type="entry name" value="Big_9"/>
    <property type="match status" value="3"/>
</dbReference>
<dbReference type="Pfam" id="PF01345">
    <property type="entry name" value="DUF11"/>
    <property type="match status" value="1"/>
</dbReference>
<dbReference type="PANTHER" id="PTHR34819:SF4">
    <property type="entry name" value="LARGE CYSTEINE-RICH PERIPLASMIC PROTEIN OMCB"/>
    <property type="match status" value="1"/>
</dbReference>
<feature type="domain" description="OmpA-like" evidence="5">
    <location>
        <begin position="1418"/>
        <end position="1525"/>
    </location>
</feature>
<dbReference type="Gene3D" id="2.60.40.3440">
    <property type="match status" value="3"/>
</dbReference>
<dbReference type="PROSITE" id="PS51123">
    <property type="entry name" value="OMPA_2"/>
    <property type="match status" value="1"/>
</dbReference>
<sequence length="1525" mass="155734">MTSTKTVTSTGPYGLGDAISYSVVATNSGNMTLTNVVITDTKLSPSSTICATLAPGASCTLTGAYTVLQSDINAGQVVNTATVSTDTPGACATAGDCAPTVTTPITQTPKLTSTKTVTSTGPYGVGDAINYSVVATNSGNMTLTNVVVTDTKLSPSSTTCATLAPGASCTLTGAYTVLQSDINAGQVINTAAITTDTPGACANAGDCAPTVTTPITQTPKLTSTKTVTSTGPYGVGDVISYSVVATNSGNMTLANVVVTDTKLSPSSTTCATLAPGASCTLTGSYTVLQADADAGKVINTAAITTDTPGACAVAADCAPTVTTPITQTPKLTSTKTVTSTGPYGVGDAISYSVVATNSGNMTLANVVVTDTKLSPSSTTCATLAPGASCTLSGSYIVLQADVDAGQVINTATIGTDTPGACATAGDCAPTVTTPITQTPKLTSTKTVTSPGPYGVGDAISYSVVATNAGNMTLVNVLVADSKLTPSSIGCTTLAPGATCTLSGTYTVTQADVDAGKVINTALVTTGTRDACATAADCAPTVTTPVVQNASLSIEKTAQQATYAVVGEVITYQYAVTNTGNVTINGLRVADDRIATVNCPVTSLAPAASTVCTASYTVTQADVTAGTVTNIATANGTPTGGTLVPPTDTVTITLKAHPITASDDAATTPQNTPVTVSVLGNDRLDGQPVDPTTVTVTQVSTPANGNAVINADGTVTYTPAPGFAGTDTFTYRICENGNPANCATATVTITVLPNEIEAKDDADTTEPNTPVTTPVTGNDTTTGIPLDPGSVTVVTPPGNGSVVVHPDGSVTYTPNPNFTGTDTYVYRVCDTSRPTASCDTATVVIVVKPNRIEAIDDTGRTEVDTPVSVNVIGNDTTTRVPLDPASVTVLTPPGNGTVSCAAGSCVYTPNPGFVGQDSFVYRVCDLSVPTPVCDTATVNLTVEGSTQVRVTKQANPRDVKVGDLVRYTVTLENIGSVDVVDGTLVDTPPAGFTLVEGSLEVADRDGVGRQVGSHPIRVDQIDIASGGRATVSYLLRVGAGVRAGLHTNTAEMRDNGSRVSNVATATVQMVADPMTDESTLIGTVFDDRDGDGWQDSAEMTDVRVQGGFAAGAYIASSTTVDHGKGPQPEPDASAPLLHGIAIGRIGGRQSDADPAQAREVVVSQLLRAPEFTGDFVLTTGQGATLRMDAAGTTVVSADGGDAARGLTAAVPSVERRISQVEGGYRVDYVIRNEGVDERGIPGVRIASVEGLLVETDQFGRYNLIGIDGGRDERGRNFILKVDPATLPPGSVFTTANPLVRRITPGLPVRFDFGVKLPPGLVKGQGTQQVEMELGQVMFAPASAQIRSQYQPMIGRMAEQVRAHDGGEVVIGAQGEDELLAFERAVAVRKALVAELPAEVAARTRVSLRTVTTDADSTVVGLSSWPVLGNVLFDTDTANIKPEYGALLRRIGAYLVEMDGRVVKITGHADRRASDAHNDALGMRRARAVLDAITAAMPEAQRKDVRVEIVPGELNAPSERAVQEAKP</sequence>
<dbReference type="Pfam" id="PF24346">
    <property type="entry name" value="DUF7507"/>
    <property type="match status" value="6"/>
</dbReference>
<dbReference type="Proteomes" id="UP001301653">
    <property type="component" value="Unassembled WGS sequence"/>
</dbReference>
<name>A0ABU5V9S3_9GAMM</name>
<organism evidence="6 7">
    <name type="scientific">Stenotrophomonas capsici</name>
    <dbReference type="NCBI Taxonomy" id="3110230"/>
    <lineage>
        <taxon>Bacteria</taxon>
        <taxon>Pseudomonadati</taxon>
        <taxon>Pseudomonadota</taxon>
        <taxon>Gammaproteobacteria</taxon>
        <taxon>Lysobacterales</taxon>
        <taxon>Lysobacteraceae</taxon>
        <taxon>Stenotrophomonas</taxon>
    </lineage>
</organism>
<evidence type="ECO:0000256" key="4">
    <source>
        <dbReference type="SAM" id="MobiDB-lite"/>
    </source>
</evidence>
<dbReference type="PRINTS" id="PR01021">
    <property type="entry name" value="OMPADOMAIN"/>
</dbReference>
<dbReference type="Pfam" id="PF00691">
    <property type="entry name" value="OmpA"/>
    <property type="match status" value="1"/>
</dbReference>
<dbReference type="InterPro" id="IPR051172">
    <property type="entry name" value="Chlamydia_OmcB"/>
</dbReference>
<protein>
    <submittedName>
        <fullName evidence="6">Ig-like domain-containing protein</fullName>
    </submittedName>
</protein>
<dbReference type="InterPro" id="IPR006665">
    <property type="entry name" value="OmpA-like"/>
</dbReference>
<accession>A0ABU5V9S3</accession>
<dbReference type="EMBL" id="JAYFUH010000259">
    <property type="protein sequence ID" value="MEA5669518.1"/>
    <property type="molecule type" value="Genomic_DNA"/>
</dbReference>
<comment type="subcellular location">
    <subcellularLocation>
        <location evidence="1">Membrane</location>
    </subcellularLocation>
</comment>
<dbReference type="Gene3D" id="3.30.1330.60">
    <property type="entry name" value="OmpA-like domain"/>
    <property type="match status" value="1"/>
</dbReference>
<feature type="region of interest" description="Disordered" evidence="4">
    <location>
        <begin position="759"/>
        <end position="786"/>
    </location>
</feature>
<dbReference type="SUPFAM" id="SSF103088">
    <property type="entry name" value="OmpA-like"/>
    <property type="match status" value="1"/>
</dbReference>
<proteinExistence type="predicted"/>
<evidence type="ECO:0000313" key="7">
    <source>
        <dbReference type="Proteomes" id="UP001301653"/>
    </source>
</evidence>
<dbReference type="Gene3D" id="2.60.40.740">
    <property type="match status" value="1"/>
</dbReference>
<dbReference type="InterPro" id="IPR001434">
    <property type="entry name" value="OmcB-like_DUF11"/>
</dbReference>
<dbReference type="RefSeq" id="WP_323439703.1">
    <property type="nucleotide sequence ID" value="NZ_JAYFUH010000259.1"/>
</dbReference>
<evidence type="ECO:0000256" key="1">
    <source>
        <dbReference type="ARBA" id="ARBA00004370"/>
    </source>
</evidence>
<dbReference type="NCBIfam" id="NF012211">
    <property type="entry name" value="tand_rpt_95"/>
    <property type="match status" value="2"/>
</dbReference>
<dbReference type="InterPro" id="IPR036737">
    <property type="entry name" value="OmpA-like_sf"/>
</dbReference>
<comment type="caution">
    <text evidence="6">The sequence shown here is derived from an EMBL/GenBank/DDBJ whole genome shotgun (WGS) entry which is preliminary data.</text>
</comment>